<accession>J3LP80</accession>
<evidence type="ECO:0000313" key="4">
    <source>
        <dbReference type="EnsemblPlants" id="OB03G28560.1"/>
    </source>
</evidence>
<reference evidence="4" key="2">
    <citation type="submission" date="2013-04" db="UniProtKB">
        <authorList>
            <consortium name="EnsemblPlants"/>
        </authorList>
    </citation>
    <scope>IDENTIFICATION</scope>
</reference>
<dbReference type="GO" id="GO:0003700">
    <property type="term" value="F:DNA-binding transcription factor activity"/>
    <property type="evidence" value="ECO:0007669"/>
    <property type="project" value="InterPro"/>
</dbReference>
<dbReference type="Gramene" id="OB03G28560.1">
    <property type="protein sequence ID" value="OB03G28560.1"/>
    <property type="gene ID" value="OB03G28560"/>
</dbReference>
<reference evidence="4" key="1">
    <citation type="journal article" date="2013" name="Nat. Commun.">
        <title>Whole-genome sequencing of Oryza brachyantha reveals mechanisms underlying Oryza genome evolution.</title>
        <authorList>
            <person name="Chen J."/>
            <person name="Huang Q."/>
            <person name="Gao D."/>
            <person name="Wang J."/>
            <person name="Lang Y."/>
            <person name="Liu T."/>
            <person name="Li B."/>
            <person name="Bai Z."/>
            <person name="Luis Goicoechea J."/>
            <person name="Liang C."/>
            <person name="Chen C."/>
            <person name="Zhang W."/>
            <person name="Sun S."/>
            <person name="Liao Y."/>
            <person name="Zhang X."/>
            <person name="Yang L."/>
            <person name="Song C."/>
            <person name="Wang M."/>
            <person name="Shi J."/>
            <person name="Liu G."/>
            <person name="Liu J."/>
            <person name="Zhou H."/>
            <person name="Zhou W."/>
            <person name="Yu Q."/>
            <person name="An N."/>
            <person name="Chen Y."/>
            <person name="Cai Q."/>
            <person name="Wang B."/>
            <person name="Liu B."/>
            <person name="Min J."/>
            <person name="Huang Y."/>
            <person name="Wu H."/>
            <person name="Li Z."/>
            <person name="Zhang Y."/>
            <person name="Yin Y."/>
            <person name="Song W."/>
            <person name="Jiang J."/>
            <person name="Jackson S.A."/>
            <person name="Wing R.A."/>
            <person name="Wang J."/>
            <person name="Chen M."/>
        </authorList>
    </citation>
    <scope>NUCLEOTIDE SEQUENCE [LARGE SCALE GENOMIC DNA]</scope>
    <source>
        <strain evidence="4">cv. IRGC 101232</strain>
    </source>
</reference>
<keyword evidence="1" id="KW-0678">Repressor</keyword>
<proteinExistence type="predicted"/>
<dbReference type="OMA" id="SNELYRM"/>
<sequence length="194" mass="21256">MRREPRRGLGVAELERIRVQLEAAQSLFMIPPSLSSSSSALATPPPPSYPPPGAVRYGQQQQYVVHPSITHAYMREKLTLADVHTQVGNGSASSSSSKALFPLQINQGVDRSAVNAPPIPRQQQGSSEELYKLQLQLQECHRRRVQQQQQLLHGEGTATAARRTQSIPFVNLVDSDDDEAAAGAGEELDLELRL</sequence>
<evidence type="ECO:0000256" key="2">
    <source>
        <dbReference type="ARBA" id="ARBA00023015"/>
    </source>
</evidence>
<keyword evidence="3" id="KW-0804">Transcription</keyword>
<dbReference type="STRING" id="4533.J3LP80"/>
<organism evidence="4">
    <name type="scientific">Oryza brachyantha</name>
    <name type="common">malo sina</name>
    <dbReference type="NCBI Taxonomy" id="4533"/>
    <lineage>
        <taxon>Eukaryota</taxon>
        <taxon>Viridiplantae</taxon>
        <taxon>Streptophyta</taxon>
        <taxon>Embryophyta</taxon>
        <taxon>Tracheophyta</taxon>
        <taxon>Spermatophyta</taxon>
        <taxon>Magnoliopsida</taxon>
        <taxon>Liliopsida</taxon>
        <taxon>Poales</taxon>
        <taxon>Poaceae</taxon>
        <taxon>BOP clade</taxon>
        <taxon>Oryzoideae</taxon>
        <taxon>Oryzeae</taxon>
        <taxon>Oryzinae</taxon>
        <taxon>Oryza</taxon>
    </lineage>
</organism>
<name>J3LP80_ORYBR</name>
<keyword evidence="5" id="KW-1185">Reference proteome</keyword>
<evidence type="ECO:0000256" key="3">
    <source>
        <dbReference type="ARBA" id="ARBA00023163"/>
    </source>
</evidence>
<dbReference type="InterPro" id="IPR040356">
    <property type="entry name" value="SPEAR"/>
</dbReference>
<evidence type="ECO:0000256" key="1">
    <source>
        <dbReference type="ARBA" id="ARBA00022491"/>
    </source>
</evidence>
<dbReference type="AlphaFoldDB" id="J3LP80"/>
<evidence type="ECO:0000313" key="5">
    <source>
        <dbReference type="Proteomes" id="UP000006038"/>
    </source>
</evidence>
<dbReference type="HOGENOM" id="CLU_109557_0_0_1"/>
<dbReference type="Proteomes" id="UP000006038">
    <property type="component" value="Chromosome 3"/>
</dbReference>
<keyword evidence="2" id="KW-0805">Transcription regulation</keyword>
<dbReference type="EnsemblPlants" id="OB03G28560.1">
    <property type="protein sequence ID" value="OB03G28560.1"/>
    <property type="gene ID" value="OB03G28560"/>
</dbReference>
<protein>
    <submittedName>
        <fullName evidence="4">Uncharacterized protein</fullName>
    </submittedName>
</protein>
<dbReference type="eggNOG" id="ENOG502R7EJ">
    <property type="taxonomic scope" value="Eukaryota"/>
</dbReference>
<dbReference type="PANTHER" id="PTHR33388">
    <property type="entry name" value="OS01G0212500 PROTEIN"/>
    <property type="match status" value="1"/>
</dbReference>
<dbReference type="PANTHER" id="PTHR33388:SF13">
    <property type="match status" value="1"/>
</dbReference>